<dbReference type="PANTHER" id="PTHR36702">
    <property type="entry name" value="HOLLIDAY JUNCTION RESOLVASE"/>
    <property type="match status" value="1"/>
</dbReference>
<dbReference type="AlphaFoldDB" id="A0ABD2YHD4"/>
<keyword evidence="2" id="KW-1185">Reference proteome</keyword>
<evidence type="ECO:0000313" key="1">
    <source>
        <dbReference type="EMBL" id="KAL3506326.1"/>
    </source>
</evidence>
<dbReference type="InterPro" id="IPR027902">
    <property type="entry name" value="DUF4487"/>
</dbReference>
<evidence type="ECO:0000313" key="2">
    <source>
        <dbReference type="Proteomes" id="UP001630127"/>
    </source>
</evidence>
<proteinExistence type="predicted"/>
<gene>
    <name evidence="1" type="ORF">ACH5RR_031708</name>
</gene>
<dbReference type="EMBL" id="JBJUIK010000013">
    <property type="protein sequence ID" value="KAL3506326.1"/>
    <property type="molecule type" value="Genomic_DNA"/>
</dbReference>
<protein>
    <submittedName>
        <fullName evidence="1">Uncharacterized protein</fullName>
    </submittedName>
</protein>
<dbReference type="Pfam" id="PF14868">
    <property type="entry name" value="DUF4487"/>
    <property type="match status" value="1"/>
</dbReference>
<organism evidence="1 2">
    <name type="scientific">Cinchona calisaya</name>
    <dbReference type="NCBI Taxonomy" id="153742"/>
    <lineage>
        <taxon>Eukaryota</taxon>
        <taxon>Viridiplantae</taxon>
        <taxon>Streptophyta</taxon>
        <taxon>Embryophyta</taxon>
        <taxon>Tracheophyta</taxon>
        <taxon>Spermatophyta</taxon>
        <taxon>Magnoliopsida</taxon>
        <taxon>eudicotyledons</taxon>
        <taxon>Gunneridae</taxon>
        <taxon>Pentapetalae</taxon>
        <taxon>asterids</taxon>
        <taxon>lamiids</taxon>
        <taxon>Gentianales</taxon>
        <taxon>Rubiaceae</taxon>
        <taxon>Cinchonoideae</taxon>
        <taxon>Cinchoneae</taxon>
        <taxon>Cinchona</taxon>
    </lineage>
</organism>
<sequence length="991" mass="110808">MKKSSSSKDLQSLLEAIKSSDVVENRVLLLTELGELDITEKSEVASLIGALTAILYVAAKYLELDVSECLGEFLRLGIKASVWCGKHLKMTLMSTEESPEEEHSTLFYQLLVNLLSYSAASFSALARYSISSSKEFILTIENFICEQLNLTKDALSEIKRINAFGPEVQKVAQVVLDAVIRLCKVYCHGVNWDFNSLRTEEDKKVIGSEVVCEADHVINITKCTVDKLCEVGILAANDGGSLVSVLNLSWKGVITLLQLGKGALAAKVDISGVILTLISLAQQSLRCAAEAWSLRLKETVTMTEAKRIFLPVKFYLINAVRIISQYTSQAFSVYKEIVCCVVMISSFKVYLSKEEYLKAATAALAEILEPTSFHLLNSILNSVQVRQEEKFQVLNWLFSDECNLKSVPGVSGSNRMPNSVNAILFSSSEFMGGVQTFSLGQVNLFLDLLRSSSDLEDDVKLMMARKLQWLLDILVDEDVYSASLSLQVPVSRQKQELAYQPFFHSILNALQTFMVVMSSNPAWGEIESFLLANFFHPHIICCEVITELWCFLIRHAEIDVVNDIIDKLCSLLMFTASPEVVVSPASALRKIARSICVIVTYCSNAIGDRVYNFVTGDNKSRYSPSMYIALLMEGFPLNLLSERTRSIAKKRVLTEYFGFLESFGSELPKESGFEIYGAPVYALSAALQSLQVSMPNTETKTLKFLAAVIDKYKKSDDSKLKDIYRRLLSEVLAIISNMTHLYSCDEMEGVILELQNLFISRPALSASDSLLFLCKPNLANFMAGLGHVELPESDDNARSSAVWKLYHMLLREQHWAFIHLALTAFRYFAARTSCNQLWRFVPQDAALSFDLETGNEADEDRFMSELKAFLEKELASFLTKPAHDHIGMLVKEGLKLKEILQKNTTDINEEDVICDAMEIDEEIQSNKKRKFPDGISKGVELLQSGLKAMGDGLSQWQHDKIGLTEIHDIFLTHFSRLEDVVSHLLSLTGDS</sequence>
<comment type="caution">
    <text evidence="1">The sequence shown here is derived from an EMBL/GenBank/DDBJ whole genome shotgun (WGS) entry which is preliminary data.</text>
</comment>
<dbReference type="Proteomes" id="UP001630127">
    <property type="component" value="Unassembled WGS sequence"/>
</dbReference>
<dbReference type="PANTHER" id="PTHR36702:SF1">
    <property type="entry name" value="HOLLIDAY JUNCTION RESOLVASE"/>
    <property type="match status" value="1"/>
</dbReference>
<accession>A0ABD2YHD4</accession>
<reference evidence="1 2" key="1">
    <citation type="submission" date="2024-11" db="EMBL/GenBank/DDBJ databases">
        <title>A near-complete genome assembly of Cinchona calisaya.</title>
        <authorList>
            <person name="Lian D.C."/>
            <person name="Zhao X.W."/>
            <person name="Wei L."/>
        </authorList>
    </citation>
    <scope>NUCLEOTIDE SEQUENCE [LARGE SCALE GENOMIC DNA]</scope>
    <source>
        <tissue evidence="1">Nenye</tissue>
    </source>
</reference>
<name>A0ABD2YHD4_9GENT</name>